<dbReference type="RefSeq" id="XP_021870425.1">
    <property type="nucleotide sequence ID" value="XM_022013462.1"/>
</dbReference>
<dbReference type="PANTHER" id="PTHR46035">
    <property type="entry name" value="TETRATRICOPEPTIDE REPEAT PROTEIN 4"/>
    <property type="match status" value="1"/>
</dbReference>
<sequence length="399" mass="44260">MPAAGPSKTKKEVTFEEFQKILDSTPLFMKETPADDDDNPVLQGLRSLVLDGEGDEVATNFKNHGNELYAQKSYRDAVDAYTSGLNAKPTISELRVSLLNNRAASHLALKNYGSVLKDTGLIIALCIQQGETAPIKALYRAAQALIALERWREAKDVVQRAKQIPGEENKVEWRKLDETIESSQKREAEKRERIRREKLSSSALDQAIKSRGLILVKTSSPPDNPHPVHFDPEALPPAPPLHVSGSSASSGSHEIWLPPPIDTTLIYPVFLLYPSHSQSDFITHFSEETSLSDHLNVMFPSVSPTSNSPASPEWDTKREYVTENLVVYVETAQKRLLKAGKDLTLREVIKKAVKESADGSGKPDGMVMRDGLLSFVVLVKGDQEKQWIDQFKAARDKPA</sequence>
<feature type="domain" description="Cns1/TTC4 wheel" evidence="3">
    <location>
        <begin position="261"/>
        <end position="391"/>
    </location>
</feature>
<dbReference type="GO" id="GO:0030544">
    <property type="term" value="F:Hsp70 protein binding"/>
    <property type="evidence" value="ECO:0007669"/>
    <property type="project" value="TreeGrafter"/>
</dbReference>
<dbReference type="STRING" id="4999.A0A1Y1UFN6"/>
<proteinExistence type="predicted"/>
<dbReference type="GO" id="GO:0006457">
    <property type="term" value="P:protein folding"/>
    <property type="evidence" value="ECO:0007669"/>
    <property type="project" value="TreeGrafter"/>
</dbReference>
<dbReference type="GO" id="GO:0005829">
    <property type="term" value="C:cytosol"/>
    <property type="evidence" value="ECO:0007669"/>
    <property type="project" value="TreeGrafter"/>
</dbReference>
<dbReference type="EMBL" id="NBSH01000008">
    <property type="protein sequence ID" value="ORX36324.1"/>
    <property type="molecule type" value="Genomic_DNA"/>
</dbReference>
<protein>
    <recommendedName>
        <fullName evidence="3">Cns1/TTC4 wheel domain-containing protein</fullName>
    </recommendedName>
</protein>
<gene>
    <name evidence="4" type="ORF">BD324DRAFT_580799</name>
</gene>
<dbReference type="FunCoup" id="A0A1Y1UFN6">
    <property type="interactions" value="703"/>
</dbReference>
<keyword evidence="5" id="KW-1185">Reference proteome</keyword>
<organism evidence="4 5">
    <name type="scientific">Kockovaella imperatae</name>
    <dbReference type="NCBI Taxonomy" id="4999"/>
    <lineage>
        <taxon>Eukaryota</taxon>
        <taxon>Fungi</taxon>
        <taxon>Dikarya</taxon>
        <taxon>Basidiomycota</taxon>
        <taxon>Agaricomycotina</taxon>
        <taxon>Tremellomycetes</taxon>
        <taxon>Tremellales</taxon>
        <taxon>Cuniculitremaceae</taxon>
        <taxon>Kockovaella</taxon>
    </lineage>
</organism>
<evidence type="ECO:0000256" key="1">
    <source>
        <dbReference type="ARBA" id="ARBA00022737"/>
    </source>
</evidence>
<dbReference type="SUPFAM" id="SSF48452">
    <property type="entry name" value="TPR-like"/>
    <property type="match status" value="1"/>
</dbReference>
<dbReference type="GO" id="GO:0051879">
    <property type="term" value="F:Hsp90 protein binding"/>
    <property type="evidence" value="ECO:0007669"/>
    <property type="project" value="InterPro"/>
</dbReference>
<keyword evidence="2" id="KW-0802">TPR repeat</keyword>
<dbReference type="GO" id="GO:0005634">
    <property type="term" value="C:nucleus"/>
    <property type="evidence" value="ECO:0007669"/>
    <property type="project" value="TreeGrafter"/>
</dbReference>
<dbReference type="Pfam" id="PF18972">
    <property type="entry name" value="Wheel"/>
    <property type="match status" value="1"/>
</dbReference>
<dbReference type="GeneID" id="33555270"/>
<dbReference type="InterPro" id="IPR044059">
    <property type="entry name" value="Csn1/TTC4_wheel"/>
</dbReference>
<dbReference type="Proteomes" id="UP000193218">
    <property type="component" value="Unassembled WGS sequence"/>
</dbReference>
<accession>A0A1Y1UFN6</accession>
<dbReference type="InterPro" id="IPR011990">
    <property type="entry name" value="TPR-like_helical_dom_sf"/>
</dbReference>
<reference evidence="4 5" key="1">
    <citation type="submission" date="2017-03" db="EMBL/GenBank/DDBJ databases">
        <title>Widespread Adenine N6-methylation of Active Genes in Fungi.</title>
        <authorList>
            <consortium name="DOE Joint Genome Institute"/>
            <person name="Mondo S.J."/>
            <person name="Dannebaum R.O."/>
            <person name="Kuo R.C."/>
            <person name="Louie K.B."/>
            <person name="Bewick A.J."/>
            <person name="Labutti K."/>
            <person name="Haridas S."/>
            <person name="Kuo A."/>
            <person name="Salamov A."/>
            <person name="Ahrendt S.R."/>
            <person name="Lau R."/>
            <person name="Bowen B.P."/>
            <person name="Lipzen A."/>
            <person name="Sullivan W."/>
            <person name="Andreopoulos W.B."/>
            <person name="Clum A."/>
            <person name="Lindquist E."/>
            <person name="Daum C."/>
            <person name="Northen T.R."/>
            <person name="Ramamoorthy G."/>
            <person name="Schmitz R.J."/>
            <person name="Gryganskyi A."/>
            <person name="Culley D."/>
            <person name="Magnuson J."/>
            <person name="James T.Y."/>
            <person name="O'Malley M.A."/>
            <person name="Stajich J.E."/>
            <person name="Spatafora J.W."/>
            <person name="Visel A."/>
            <person name="Grigoriev I.V."/>
        </authorList>
    </citation>
    <scope>NUCLEOTIDE SEQUENCE [LARGE SCALE GENOMIC DNA]</scope>
    <source>
        <strain evidence="4 5">NRRL Y-17943</strain>
    </source>
</reference>
<name>A0A1Y1UFN6_9TREE</name>
<dbReference type="InParanoid" id="A0A1Y1UFN6"/>
<keyword evidence="1" id="KW-0677">Repeat</keyword>
<comment type="caution">
    <text evidence="4">The sequence shown here is derived from an EMBL/GenBank/DDBJ whole genome shotgun (WGS) entry which is preliminary data.</text>
</comment>
<evidence type="ECO:0000256" key="2">
    <source>
        <dbReference type="ARBA" id="ARBA00022803"/>
    </source>
</evidence>
<dbReference type="AlphaFoldDB" id="A0A1Y1UFN6"/>
<dbReference type="OrthoDB" id="1724687at2759"/>
<evidence type="ECO:0000313" key="4">
    <source>
        <dbReference type="EMBL" id="ORX36324.1"/>
    </source>
</evidence>
<dbReference type="Gene3D" id="1.25.40.10">
    <property type="entry name" value="Tetratricopeptide repeat domain"/>
    <property type="match status" value="1"/>
</dbReference>
<dbReference type="PANTHER" id="PTHR46035:SF1">
    <property type="entry name" value="TETRATRICOPEPTIDE REPEAT PROTEIN 4"/>
    <property type="match status" value="1"/>
</dbReference>
<evidence type="ECO:0000313" key="5">
    <source>
        <dbReference type="Proteomes" id="UP000193218"/>
    </source>
</evidence>
<evidence type="ECO:0000259" key="3">
    <source>
        <dbReference type="Pfam" id="PF18972"/>
    </source>
</evidence>